<proteinExistence type="predicted"/>
<reference evidence="1 2" key="1">
    <citation type="journal article" date="2021" name="Elife">
        <title>Chloroplast acquisition without the gene transfer in kleptoplastic sea slugs, Plakobranchus ocellatus.</title>
        <authorList>
            <person name="Maeda T."/>
            <person name="Takahashi S."/>
            <person name="Yoshida T."/>
            <person name="Shimamura S."/>
            <person name="Takaki Y."/>
            <person name="Nagai Y."/>
            <person name="Toyoda A."/>
            <person name="Suzuki Y."/>
            <person name="Arimoto A."/>
            <person name="Ishii H."/>
            <person name="Satoh N."/>
            <person name="Nishiyama T."/>
            <person name="Hasebe M."/>
            <person name="Maruyama T."/>
            <person name="Minagawa J."/>
            <person name="Obokata J."/>
            <person name="Shigenobu S."/>
        </authorList>
    </citation>
    <scope>NUCLEOTIDE SEQUENCE [LARGE SCALE GENOMIC DNA]</scope>
</reference>
<dbReference type="EMBL" id="BMAT01000296">
    <property type="protein sequence ID" value="GFR63535.1"/>
    <property type="molecule type" value="Genomic_DNA"/>
</dbReference>
<organism evidence="1 2">
    <name type="scientific">Elysia marginata</name>
    <dbReference type="NCBI Taxonomy" id="1093978"/>
    <lineage>
        <taxon>Eukaryota</taxon>
        <taxon>Metazoa</taxon>
        <taxon>Spiralia</taxon>
        <taxon>Lophotrochozoa</taxon>
        <taxon>Mollusca</taxon>
        <taxon>Gastropoda</taxon>
        <taxon>Heterobranchia</taxon>
        <taxon>Euthyneura</taxon>
        <taxon>Panpulmonata</taxon>
        <taxon>Sacoglossa</taxon>
        <taxon>Placobranchoidea</taxon>
        <taxon>Plakobranchidae</taxon>
        <taxon>Elysia</taxon>
    </lineage>
</organism>
<evidence type="ECO:0000313" key="2">
    <source>
        <dbReference type="Proteomes" id="UP000762676"/>
    </source>
</evidence>
<name>A0AAV4ES97_9GAST</name>
<dbReference type="Proteomes" id="UP000762676">
    <property type="component" value="Unassembled WGS sequence"/>
</dbReference>
<dbReference type="AlphaFoldDB" id="A0AAV4ES97"/>
<gene>
    <name evidence="1" type="ORF">ElyMa_000158500</name>
</gene>
<sequence length="91" mass="10285">MGKNTRNCYSVGLSSKQLCEESLMTSWNTELFLISGCRKFKGSKLTYTELLTRYREKSNGNMASVGDSGEPFNREKFIETLLDLLITGDET</sequence>
<keyword evidence="2" id="KW-1185">Reference proteome</keyword>
<accession>A0AAV4ES97</accession>
<evidence type="ECO:0000313" key="1">
    <source>
        <dbReference type="EMBL" id="GFR63535.1"/>
    </source>
</evidence>
<protein>
    <submittedName>
        <fullName evidence="1">Uncharacterized protein</fullName>
    </submittedName>
</protein>
<comment type="caution">
    <text evidence="1">The sequence shown here is derived from an EMBL/GenBank/DDBJ whole genome shotgun (WGS) entry which is preliminary data.</text>
</comment>